<sequence>MRISLDLGRTSTGLENLRVPGTNNAADSSKEKKRRGLFGDNPAHVLEIGYESVENLDSQTLEFFPIVGPQIYILKETESRAKSVQSLRKGIDGEETWNSTLRLDPFFTVFQMEMVGLQRA</sequence>
<dbReference type="OrthoDB" id="411823at2759"/>
<dbReference type="EMBL" id="BGZK01000388">
    <property type="protein sequence ID" value="GBP40810.1"/>
    <property type="molecule type" value="Genomic_DNA"/>
</dbReference>
<feature type="region of interest" description="Disordered" evidence="1">
    <location>
        <begin position="14"/>
        <end position="36"/>
    </location>
</feature>
<keyword evidence="3" id="KW-1185">Reference proteome</keyword>
<organism evidence="2 3">
    <name type="scientific">Eumeta variegata</name>
    <name type="common">Bagworm moth</name>
    <name type="synonym">Eumeta japonica</name>
    <dbReference type="NCBI Taxonomy" id="151549"/>
    <lineage>
        <taxon>Eukaryota</taxon>
        <taxon>Metazoa</taxon>
        <taxon>Ecdysozoa</taxon>
        <taxon>Arthropoda</taxon>
        <taxon>Hexapoda</taxon>
        <taxon>Insecta</taxon>
        <taxon>Pterygota</taxon>
        <taxon>Neoptera</taxon>
        <taxon>Endopterygota</taxon>
        <taxon>Lepidoptera</taxon>
        <taxon>Glossata</taxon>
        <taxon>Ditrysia</taxon>
        <taxon>Tineoidea</taxon>
        <taxon>Psychidae</taxon>
        <taxon>Oiketicinae</taxon>
        <taxon>Eumeta</taxon>
    </lineage>
</organism>
<evidence type="ECO:0000313" key="3">
    <source>
        <dbReference type="Proteomes" id="UP000299102"/>
    </source>
</evidence>
<proteinExistence type="predicted"/>
<dbReference type="AlphaFoldDB" id="A0A4C1VQI2"/>
<reference evidence="2 3" key="1">
    <citation type="journal article" date="2019" name="Commun. Biol.">
        <title>The bagworm genome reveals a unique fibroin gene that provides high tensile strength.</title>
        <authorList>
            <person name="Kono N."/>
            <person name="Nakamura H."/>
            <person name="Ohtoshi R."/>
            <person name="Tomita M."/>
            <person name="Numata K."/>
            <person name="Arakawa K."/>
        </authorList>
    </citation>
    <scope>NUCLEOTIDE SEQUENCE [LARGE SCALE GENOMIC DNA]</scope>
</reference>
<evidence type="ECO:0000256" key="1">
    <source>
        <dbReference type="SAM" id="MobiDB-lite"/>
    </source>
</evidence>
<comment type="caution">
    <text evidence="2">The sequence shown here is derived from an EMBL/GenBank/DDBJ whole genome shotgun (WGS) entry which is preliminary data.</text>
</comment>
<accession>A0A4C1VQI2</accession>
<dbReference type="Proteomes" id="UP000299102">
    <property type="component" value="Unassembled WGS sequence"/>
</dbReference>
<evidence type="ECO:0000313" key="2">
    <source>
        <dbReference type="EMBL" id="GBP40810.1"/>
    </source>
</evidence>
<protein>
    <submittedName>
        <fullName evidence="2">Uncharacterized protein</fullName>
    </submittedName>
</protein>
<gene>
    <name evidence="2" type="ORF">EVAR_87071_1</name>
</gene>
<name>A0A4C1VQI2_EUMVA</name>